<feature type="compositionally biased region" description="Low complexity" evidence="1">
    <location>
        <begin position="14"/>
        <end position="25"/>
    </location>
</feature>
<dbReference type="EMBL" id="CP075864">
    <property type="protein sequence ID" value="QYS92720.1"/>
    <property type="molecule type" value="Genomic_DNA"/>
</dbReference>
<proteinExistence type="predicted"/>
<organism evidence="3 4">
    <name type="scientific">Trichoderma simmonsii</name>
    <dbReference type="NCBI Taxonomy" id="1491479"/>
    <lineage>
        <taxon>Eukaryota</taxon>
        <taxon>Fungi</taxon>
        <taxon>Dikarya</taxon>
        <taxon>Ascomycota</taxon>
        <taxon>Pezizomycotina</taxon>
        <taxon>Sordariomycetes</taxon>
        <taxon>Hypocreomycetidae</taxon>
        <taxon>Hypocreales</taxon>
        <taxon>Hypocreaceae</taxon>
        <taxon>Trichoderma</taxon>
    </lineage>
</organism>
<feature type="region of interest" description="Disordered" evidence="1">
    <location>
        <begin position="1"/>
        <end position="28"/>
    </location>
</feature>
<sequence>MLSCLPVQRRRDASPTSDASSSSPTEIMPKSALESIRIDSTPGTDGCCFSVSGVRYVAPCSKQDSKLPKTVGLNLTTVFPVPSETSTEISEAWMRKHLDEYKTDDVFNEAFLANVVFLEPHKRHGSGKHPIAKDAIRFLEEHGMKDYTFISSSNYLPGPHVMIDQELREVWKLVDDSNGTCMVTLKPQQDPSDAAEALMIRGQDHALSFALPSRIKSKFQSLPFAGLRILIKDNIHLKGIKTSVGNRAFYDTYSPQEKSAQCIQELVDKGAFIAGKTKMNSFGNWEEPIEYTDYQAPWNPRADGYQSTGGSSSGSAAAVVAYDWLDIAIGTDTWGSITRPAHWCGCFGLRPIIGSVSTSGIVPYVQSWDVPGILARDLQKCRDFAEEWLNFDNFEKAPKSFSSIIWPTDFWKIIDSKQSSVAKSFAQDMAIKLNIKFDEISFEERWRSAPPSPSAPLLPQFINEVTYGLAYDVYHNSKDFRASYWEMFKRKPYTTMQNERLWHIGKHTSLSERNEGFKGIEVYRQWFQQTILTGDHTNAIIVMPLEDAAPRYRDDVPDFRRPPQDGINALALGPVMKSPVLALPIAEIPYHSRISDQEEKLPFAVALMGAPGTDLKLIDTAIQILQSLNLPTVVQTGRSMYED</sequence>
<dbReference type="SUPFAM" id="SSF75304">
    <property type="entry name" value="Amidase signature (AS) enzymes"/>
    <property type="match status" value="1"/>
</dbReference>
<dbReference type="Gene3D" id="3.90.1300.10">
    <property type="entry name" value="Amidase signature (AS) domain"/>
    <property type="match status" value="1"/>
</dbReference>
<evidence type="ECO:0000259" key="2">
    <source>
        <dbReference type="Pfam" id="PF01425"/>
    </source>
</evidence>
<reference evidence="3 4" key="1">
    <citation type="journal article" date="2021" name="BMC Genomics">
        <title>Telomere-to-telomere genome assembly of asparaginase-producing Trichoderma simmonsii.</title>
        <authorList>
            <person name="Chung D."/>
            <person name="Kwon Y.M."/>
            <person name="Yang Y."/>
        </authorList>
    </citation>
    <scope>NUCLEOTIDE SEQUENCE [LARGE SCALE GENOMIC DNA]</scope>
    <source>
        <strain evidence="3 4">GH-Sj1</strain>
    </source>
</reference>
<evidence type="ECO:0000256" key="1">
    <source>
        <dbReference type="SAM" id="MobiDB-lite"/>
    </source>
</evidence>
<name>A0A8G0L4B3_9HYPO</name>
<evidence type="ECO:0000313" key="3">
    <source>
        <dbReference type="EMBL" id="QYS92720.1"/>
    </source>
</evidence>
<dbReference type="PANTHER" id="PTHR46310">
    <property type="entry name" value="AMIDASE 1"/>
    <property type="match status" value="1"/>
</dbReference>
<evidence type="ECO:0000313" key="4">
    <source>
        <dbReference type="Proteomes" id="UP000826661"/>
    </source>
</evidence>
<dbReference type="Proteomes" id="UP000826661">
    <property type="component" value="Chromosome I"/>
</dbReference>
<keyword evidence="4" id="KW-1185">Reference proteome</keyword>
<feature type="domain" description="Amidase" evidence="2">
    <location>
        <begin position="211"/>
        <end position="614"/>
    </location>
</feature>
<dbReference type="InterPro" id="IPR036928">
    <property type="entry name" value="AS_sf"/>
</dbReference>
<dbReference type="PANTHER" id="PTHR46310:SF7">
    <property type="entry name" value="AMIDASE 1"/>
    <property type="match status" value="1"/>
</dbReference>
<protein>
    <submittedName>
        <fullName evidence="3">Amidase</fullName>
    </submittedName>
</protein>
<dbReference type="AlphaFoldDB" id="A0A8G0L4B3"/>
<accession>A0A8G0L4B3</accession>
<dbReference type="InterPro" id="IPR023631">
    <property type="entry name" value="Amidase_dom"/>
</dbReference>
<gene>
    <name evidence="3" type="ORF">H0G86_000121</name>
</gene>
<dbReference type="Pfam" id="PF01425">
    <property type="entry name" value="Amidase"/>
    <property type="match status" value="1"/>
</dbReference>